<dbReference type="PROSITE" id="PS50250">
    <property type="entry name" value="PCI"/>
    <property type="match status" value="1"/>
</dbReference>
<dbReference type="GO" id="GO:0002183">
    <property type="term" value="P:cytoplasmic translational initiation"/>
    <property type="evidence" value="ECO:0000318"/>
    <property type="project" value="GO_Central"/>
</dbReference>
<dbReference type="OMA" id="FNDEHKG"/>
<evidence type="ECO:0000256" key="4">
    <source>
        <dbReference type="ARBA" id="ARBA00022917"/>
    </source>
</evidence>
<dbReference type="STRING" id="10228.B3RK58"/>
<dbReference type="InParanoid" id="B3RK58"/>
<dbReference type="GO" id="GO:0001732">
    <property type="term" value="P:formation of cytoplasmic translation initiation complex"/>
    <property type="evidence" value="ECO:0007669"/>
    <property type="project" value="UniProtKB-UniRule"/>
</dbReference>
<comment type="subcellular location">
    <subcellularLocation>
        <location evidence="5">Cytoplasm</location>
    </subcellularLocation>
</comment>
<evidence type="ECO:0000313" key="8">
    <source>
        <dbReference type="Proteomes" id="UP000009022"/>
    </source>
</evidence>
<dbReference type="GeneID" id="6748990"/>
<evidence type="ECO:0000256" key="5">
    <source>
        <dbReference type="HAMAP-Rule" id="MF_03012"/>
    </source>
</evidence>
<dbReference type="GO" id="GO:0016282">
    <property type="term" value="C:eukaryotic 43S preinitiation complex"/>
    <property type="evidence" value="ECO:0007669"/>
    <property type="project" value="UniProtKB-UniRule"/>
</dbReference>
<evidence type="ECO:0000256" key="2">
    <source>
        <dbReference type="ARBA" id="ARBA00022490"/>
    </source>
</evidence>
<reference evidence="7 8" key="1">
    <citation type="journal article" date="2008" name="Nature">
        <title>The Trichoplax genome and the nature of placozoans.</title>
        <authorList>
            <person name="Srivastava M."/>
            <person name="Begovic E."/>
            <person name="Chapman J."/>
            <person name="Putnam N.H."/>
            <person name="Hellsten U."/>
            <person name="Kawashima T."/>
            <person name="Kuo A."/>
            <person name="Mitros T."/>
            <person name="Salamov A."/>
            <person name="Carpenter M.L."/>
            <person name="Signorovitch A.Y."/>
            <person name="Moreno M.A."/>
            <person name="Kamm K."/>
            <person name="Grimwood J."/>
            <person name="Schmutz J."/>
            <person name="Shapiro H."/>
            <person name="Grigoriev I.V."/>
            <person name="Buss L.W."/>
            <person name="Schierwater B."/>
            <person name="Dellaporta S.L."/>
            <person name="Rokhsar D.S."/>
        </authorList>
    </citation>
    <scope>NUCLEOTIDE SEQUENCE [LARGE SCALE GENOMIC DNA]</scope>
    <source>
        <strain evidence="7 8">Grell-BS-1999</strain>
    </source>
</reference>
<sequence length="395" mass="44852">MPTVDGETASLSTRDVANASVTYIGSVSDSDQCLHLKIYLLSLGANVKEEVSDDLPTDFNDIMEGITTLLDSQVDTDEMRSALYSLCTLLMKCMKSGLTGYISKLCSMFEQNGKQDNAGIRLEILQTLSFYELTSDLEKTEIFVTSLKLAKQYKLHDRVMTDIQEVSKLLDTWKVERDGRIIIYRLIRDIFIDSQRNDEAAVVMLELLRSYDDHNIASSVEDAKICVIDALKNPEIYLFDYLLALKPISNLRGELLYDLLNIFIHEDLKSYVAFYEKSKEFMQSIGLSHEENLRKMRLLTLTSHIAKAGDAATFDDLAAALALEEDSLEQYIIDAISCKLISAKIDEKEKKVIVKWVKSRTFGKAELKQIGERLLKWKNNLHLIRKNLSTISQTV</sequence>
<dbReference type="CTD" id="6748990"/>
<evidence type="ECO:0000313" key="7">
    <source>
        <dbReference type="EMBL" id="EDV29383.1"/>
    </source>
</evidence>
<keyword evidence="8" id="KW-1185">Reference proteome</keyword>
<dbReference type="OrthoDB" id="10267031at2759"/>
<dbReference type="EMBL" id="DS985241">
    <property type="protein sequence ID" value="EDV29383.1"/>
    <property type="molecule type" value="Genomic_DNA"/>
</dbReference>
<keyword evidence="2 5" id="KW-0963">Cytoplasm</keyword>
<evidence type="ECO:0000256" key="1">
    <source>
        <dbReference type="ARBA" id="ARBA00008482"/>
    </source>
</evidence>
<keyword evidence="3 5" id="KW-0396">Initiation factor</keyword>
<evidence type="ECO:0000259" key="6">
    <source>
        <dbReference type="PROSITE" id="PS50250"/>
    </source>
</evidence>
<organism evidence="7 8">
    <name type="scientific">Trichoplax adhaerens</name>
    <name type="common">Trichoplax reptans</name>
    <dbReference type="NCBI Taxonomy" id="10228"/>
    <lineage>
        <taxon>Eukaryota</taxon>
        <taxon>Metazoa</taxon>
        <taxon>Placozoa</taxon>
        <taxon>Uniplacotomia</taxon>
        <taxon>Trichoplacea</taxon>
        <taxon>Trichoplacidae</taxon>
        <taxon>Trichoplax</taxon>
    </lineage>
</organism>
<comment type="function">
    <text evidence="5">Component of the eukaryotic translation initiation factor 3 (eIF-3) complex, which is involved in protein synthesis of a specialized repertoire of mRNAs and, together with other initiation factors, stimulates binding of mRNA and methionyl-tRNAi to the 40S ribosome. The eIF-3 complex specifically targets and initiates translation of a subset of mRNAs involved in cell proliferation.</text>
</comment>
<dbReference type="HOGENOM" id="CLU_035254_1_0_1"/>
<comment type="similarity">
    <text evidence="1">Belongs to the CSN7/EIF3M family. CSN7 subfamily.</text>
</comment>
<evidence type="ECO:0000256" key="3">
    <source>
        <dbReference type="ARBA" id="ARBA00022540"/>
    </source>
</evidence>
<dbReference type="Pfam" id="PF01399">
    <property type="entry name" value="PCI"/>
    <property type="match status" value="1"/>
</dbReference>
<dbReference type="Proteomes" id="UP000009022">
    <property type="component" value="Unassembled WGS sequence"/>
</dbReference>
<name>B3RK58_TRIAD</name>
<comment type="similarity">
    <text evidence="5">Belongs to the eIF-3 subunit M family.</text>
</comment>
<dbReference type="PANTHER" id="PTHR15350:SF2">
    <property type="entry name" value="EUKARYOTIC TRANSLATION INITIATION FACTOR 3 SUBUNIT M"/>
    <property type="match status" value="1"/>
</dbReference>
<dbReference type="GO" id="GO:0003743">
    <property type="term" value="F:translation initiation factor activity"/>
    <property type="evidence" value="ECO:0007669"/>
    <property type="project" value="UniProtKB-UniRule"/>
</dbReference>
<dbReference type="PhylomeDB" id="B3RK58"/>
<dbReference type="GO" id="GO:0005852">
    <property type="term" value="C:eukaryotic translation initiation factor 3 complex"/>
    <property type="evidence" value="ECO:0000318"/>
    <property type="project" value="GO_Central"/>
</dbReference>
<dbReference type="RefSeq" id="XP_002108585.1">
    <property type="nucleotide sequence ID" value="XM_002108549.1"/>
</dbReference>
<dbReference type="InterPro" id="IPR027528">
    <property type="entry name" value="eIF3m"/>
</dbReference>
<dbReference type="GO" id="GO:0033290">
    <property type="term" value="C:eukaryotic 48S preinitiation complex"/>
    <property type="evidence" value="ECO:0007669"/>
    <property type="project" value="UniProtKB-UniRule"/>
</dbReference>
<protein>
    <recommendedName>
        <fullName evidence="5">Eukaryotic translation initiation factor 3 subunit M</fullName>
        <shortName evidence="5">eIF3m</shortName>
    </recommendedName>
</protein>
<dbReference type="InterPro" id="IPR036390">
    <property type="entry name" value="WH_DNA-bd_sf"/>
</dbReference>
<dbReference type="HAMAP" id="MF_03012">
    <property type="entry name" value="eIF3m"/>
    <property type="match status" value="1"/>
</dbReference>
<dbReference type="SUPFAM" id="SSF46785">
    <property type="entry name" value="Winged helix' DNA-binding domain"/>
    <property type="match status" value="1"/>
</dbReference>
<dbReference type="InterPro" id="IPR045237">
    <property type="entry name" value="COPS7/eIF3m"/>
</dbReference>
<dbReference type="GO" id="GO:0071541">
    <property type="term" value="C:eukaryotic translation initiation factor 3 complex, eIF3m"/>
    <property type="evidence" value="ECO:0007669"/>
    <property type="project" value="UniProtKB-UniRule"/>
</dbReference>
<dbReference type="AlphaFoldDB" id="B3RK58"/>
<dbReference type="InterPro" id="IPR000717">
    <property type="entry name" value="PCI_dom"/>
</dbReference>
<comment type="subunit">
    <text evidence="5">Component of the eukaryotic translation initiation factor 3 (eIF-3) complex.</text>
</comment>
<accession>B3RK58</accession>
<dbReference type="eggNOG" id="KOG2753">
    <property type="taxonomic scope" value="Eukaryota"/>
</dbReference>
<dbReference type="PANTHER" id="PTHR15350">
    <property type="entry name" value="COP9 SIGNALOSOME COMPLEX SUBUNIT 7/DENDRITIC CELL PROTEIN GA17"/>
    <property type="match status" value="1"/>
</dbReference>
<dbReference type="SMART" id="SM00088">
    <property type="entry name" value="PINT"/>
    <property type="match status" value="1"/>
</dbReference>
<dbReference type="FunCoup" id="B3RK58">
    <property type="interactions" value="2442"/>
</dbReference>
<keyword evidence="4 5" id="KW-0648">Protein biosynthesis</keyword>
<dbReference type="KEGG" id="tad:TRIADDRAFT_63476"/>
<gene>
    <name evidence="7" type="ORF">TRIADDRAFT_63476</name>
</gene>
<feature type="domain" description="PCI" evidence="6">
    <location>
        <begin position="196"/>
        <end position="359"/>
    </location>
</feature>
<proteinExistence type="inferred from homology"/>